<feature type="compositionally biased region" description="Low complexity" evidence="1">
    <location>
        <begin position="84"/>
        <end position="94"/>
    </location>
</feature>
<feature type="compositionally biased region" description="Basic and acidic residues" evidence="1">
    <location>
        <begin position="54"/>
        <end position="67"/>
    </location>
</feature>
<dbReference type="Proteomes" id="UP001175271">
    <property type="component" value="Unassembled WGS sequence"/>
</dbReference>
<dbReference type="Pfam" id="PF21884">
    <property type="entry name" value="ZUO1-like_ZHD"/>
    <property type="match status" value="1"/>
</dbReference>
<gene>
    <name evidence="3" type="ORF">QR680_000393</name>
</gene>
<feature type="region of interest" description="Disordered" evidence="1">
    <location>
        <begin position="409"/>
        <end position="446"/>
    </location>
</feature>
<evidence type="ECO:0000313" key="4">
    <source>
        <dbReference type="Proteomes" id="UP001175271"/>
    </source>
</evidence>
<evidence type="ECO:0000313" key="3">
    <source>
        <dbReference type="EMBL" id="KAK0393758.1"/>
    </source>
</evidence>
<evidence type="ECO:0000256" key="1">
    <source>
        <dbReference type="SAM" id="MobiDB-lite"/>
    </source>
</evidence>
<keyword evidence="4" id="KW-1185">Reference proteome</keyword>
<feature type="domain" description="Zuotin-like zuotin homology" evidence="2">
    <location>
        <begin position="353"/>
        <end position="424"/>
    </location>
</feature>
<dbReference type="InterPro" id="IPR051964">
    <property type="entry name" value="Chaperone_stress_response"/>
</dbReference>
<protein>
    <recommendedName>
        <fullName evidence="2">Zuotin-like zuotin homology domain-containing protein</fullName>
    </recommendedName>
</protein>
<organism evidence="3 4">
    <name type="scientific">Steinernema hermaphroditum</name>
    <dbReference type="NCBI Taxonomy" id="289476"/>
    <lineage>
        <taxon>Eukaryota</taxon>
        <taxon>Metazoa</taxon>
        <taxon>Ecdysozoa</taxon>
        <taxon>Nematoda</taxon>
        <taxon>Chromadorea</taxon>
        <taxon>Rhabditida</taxon>
        <taxon>Tylenchina</taxon>
        <taxon>Panagrolaimomorpha</taxon>
        <taxon>Strongyloidoidea</taxon>
        <taxon>Steinernematidae</taxon>
        <taxon>Steinernema</taxon>
    </lineage>
</organism>
<evidence type="ECO:0000259" key="2">
    <source>
        <dbReference type="Pfam" id="PF21884"/>
    </source>
</evidence>
<reference evidence="3" key="1">
    <citation type="submission" date="2023-06" db="EMBL/GenBank/DDBJ databases">
        <title>Genomic analysis of the entomopathogenic nematode Steinernema hermaphroditum.</title>
        <authorList>
            <person name="Schwarz E.M."/>
            <person name="Heppert J.K."/>
            <person name="Baniya A."/>
            <person name="Schwartz H.T."/>
            <person name="Tan C.-H."/>
            <person name="Antoshechkin I."/>
            <person name="Sternberg P.W."/>
            <person name="Goodrich-Blair H."/>
            <person name="Dillman A.R."/>
        </authorList>
    </citation>
    <scope>NUCLEOTIDE SEQUENCE</scope>
    <source>
        <strain evidence="3">PS9179</strain>
        <tissue evidence="3">Whole animal</tissue>
    </source>
</reference>
<proteinExistence type="predicted"/>
<dbReference type="PANTHER" id="PTHR44029">
    <property type="entry name" value="DNAJ HOMOLOG SUBFAMILY C MEMBER 21"/>
    <property type="match status" value="1"/>
</dbReference>
<sequence>MDYQRDIRNKWLKEIGNAVLAGKMEQARNMSSIIHTVVNFTNDCVHTALTAGDLKPKEEPESPKETDSSGVAPMDVEEDEITVSPSQNSPSTSSEEIYDERLIPVSPASHESSPTPKPASPEPVKPDKHDVIRMEKKLRGTLQFHGTLPEHIFFGDGTNYAVRTAFVKNFEVISAPIQTACHELSLYVKNYHHAARAKRVKKVVLFYGDKLMGAGKTANAVHTALMTFIQLIRSVMPRAELYVMTVPIAPRIKDEAEQFNELLKTSIGPNNFPRSVLVDIADQITRRKIAFKNGIEMCPQVARSVFHQLFFDIGIGKNPKRWVKDEITGPIHVYRRLFEQLAAEDYEYIDNSADRCHPTFANSKSDYEEMIAHFYCFWMDFSTLRSFAWLDEHDLRQAPNAKYVKLNKENENKKTTRCRQKAAQRADSSGRATSAASPKTEENRQRQIRQQLEHMQHHKENDKQNEDHLLDLREIEEALDAEYGVLHEYEVETKPR</sequence>
<name>A0AA39GUE5_9BILA</name>
<comment type="caution">
    <text evidence="3">The sequence shown here is derived from an EMBL/GenBank/DDBJ whole genome shotgun (WGS) entry which is preliminary data.</text>
</comment>
<accession>A0AA39GUE5</accession>
<dbReference type="GO" id="GO:0005737">
    <property type="term" value="C:cytoplasm"/>
    <property type="evidence" value="ECO:0007669"/>
    <property type="project" value="TreeGrafter"/>
</dbReference>
<dbReference type="EMBL" id="JAUCMV010000005">
    <property type="protein sequence ID" value="KAK0393758.1"/>
    <property type="molecule type" value="Genomic_DNA"/>
</dbReference>
<dbReference type="InterPro" id="IPR054076">
    <property type="entry name" value="ZUO1-like_ZHD"/>
</dbReference>
<dbReference type="PANTHER" id="PTHR44029:SF1">
    <property type="entry name" value="DNAJ HOMOLOG SUBFAMILY C MEMBER 21"/>
    <property type="match status" value="1"/>
</dbReference>
<feature type="compositionally biased region" description="Polar residues" evidence="1">
    <location>
        <begin position="426"/>
        <end position="437"/>
    </location>
</feature>
<feature type="region of interest" description="Disordered" evidence="1">
    <location>
        <begin position="51"/>
        <end position="127"/>
    </location>
</feature>
<dbReference type="AlphaFoldDB" id="A0AA39GUE5"/>